<dbReference type="InterPro" id="IPR017941">
    <property type="entry name" value="Rieske_2Fe-2S"/>
</dbReference>
<dbReference type="PANTHER" id="PTHR10134">
    <property type="entry name" value="CYTOCHROME B-C1 COMPLEX SUBUNIT RIESKE, MITOCHONDRIAL"/>
    <property type="match status" value="1"/>
</dbReference>
<keyword evidence="5" id="KW-1015">Disulfide bond</keyword>
<dbReference type="PRINTS" id="PR00162">
    <property type="entry name" value="RIESKE"/>
</dbReference>
<evidence type="ECO:0000256" key="3">
    <source>
        <dbReference type="ARBA" id="ARBA00023004"/>
    </source>
</evidence>
<evidence type="ECO:0000256" key="2">
    <source>
        <dbReference type="ARBA" id="ARBA00022723"/>
    </source>
</evidence>
<keyword evidence="2" id="KW-0479">Metal-binding</keyword>
<dbReference type="SUPFAM" id="SSF50022">
    <property type="entry name" value="ISP domain"/>
    <property type="match status" value="1"/>
</dbReference>
<dbReference type="CDD" id="cd03467">
    <property type="entry name" value="Rieske"/>
    <property type="match status" value="1"/>
</dbReference>
<evidence type="ECO:0000313" key="9">
    <source>
        <dbReference type="Proteomes" id="UP000319783"/>
    </source>
</evidence>
<comment type="cofactor">
    <cofactor evidence="6">
        <name>[2Fe-2S] cluster</name>
        <dbReference type="ChEBI" id="CHEBI:190135"/>
    </cofactor>
</comment>
<dbReference type="InterPro" id="IPR036922">
    <property type="entry name" value="Rieske_2Fe-2S_sf"/>
</dbReference>
<name>A0A533QCV8_9BACT</name>
<feature type="domain" description="Rieske" evidence="7">
    <location>
        <begin position="87"/>
        <end position="156"/>
    </location>
</feature>
<dbReference type="PROSITE" id="PS51296">
    <property type="entry name" value="RIESKE"/>
    <property type="match status" value="1"/>
</dbReference>
<gene>
    <name evidence="8" type="ORF">JETT_1129</name>
</gene>
<dbReference type="InterPro" id="IPR005805">
    <property type="entry name" value="Rieske_Fe-S_prot_C"/>
</dbReference>
<keyword evidence="3" id="KW-0408">Iron</keyword>
<accession>A0A533QCV8</accession>
<dbReference type="PROSITE" id="PS51318">
    <property type="entry name" value="TAT"/>
    <property type="match status" value="1"/>
</dbReference>
<dbReference type="InterPro" id="IPR014349">
    <property type="entry name" value="Rieske_Fe-S_prot"/>
</dbReference>
<keyword evidence="1" id="KW-0001">2Fe-2S</keyword>
<evidence type="ECO:0000256" key="6">
    <source>
        <dbReference type="ARBA" id="ARBA00034078"/>
    </source>
</evidence>
<evidence type="ECO:0000256" key="5">
    <source>
        <dbReference type="ARBA" id="ARBA00023157"/>
    </source>
</evidence>
<evidence type="ECO:0000313" key="8">
    <source>
        <dbReference type="EMBL" id="TLD42573.1"/>
    </source>
</evidence>
<proteinExistence type="predicted"/>
<dbReference type="AlphaFoldDB" id="A0A533QCV8"/>
<dbReference type="Proteomes" id="UP000319783">
    <property type="component" value="Unassembled WGS sequence"/>
</dbReference>
<comment type="caution">
    <text evidence="8">The sequence shown here is derived from an EMBL/GenBank/DDBJ whole genome shotgun (WGS) entry which is preliminary data.</text>
</comment>
<evidence type="ECO:0000256" key="4">
    <source>
        <dbReference type="ARBA" id="ARBA00023014"/>
    </source>
</evidence>
<dbReference type="InterPro" id="IPR006311">
    <property type="entry name" value="TAT_signal"/>
</dbReference>
<reference evidence="8 9" key="1">
    <citation type="submission" date="2019-04" db="EMBL/GenBank/DDBJ databases">
        <title>Genome of a novel bacterium Candidatus Jettenia ecosi reconstructed from metagenome of an anammox bioreactor.</title>
        <authorList>
            <person name="Mardanov A.V."/>
            <person name="Beletsky A.V."/>
            <person name="Ravin N.V."/>
            <person name="Botchkova E.A."/>
            <person name="Litti Y.V."/>
            <person name="Nozhevnikova A.N."/>
        </authorList>
    </citation>
    <scope>NUCLEOTIDE SEQUENCE [LARGE SCALE GENOMIC DNA]</scope>
    <source>
        <strain evidence="8">J2</strain>
    </source>
</reference>
<dbReference type="GO" id="GO:0051537">
    <property type="term" value="F:2 iron, 2 sulfur cluster binding"/>
    <property type="evidence" value="ECO:0007669"/>
    <property type="project" value="UniProtKB-KW"/>
</dbReference>
<evidence type="ECO:0000259" key="7">
    <source>
        <dbReference type="PROSITE" id="PS51296"/>
    </source>
</evidence>
<keyword evidence="4" id="KW-0411">Iron-sulfur</keyword>
<dbReference type="Pfam" id="PF00355">
    <property type="entry name" value="Rieske"/>
    <property type="match status" value="1"/>
</dbReference>
<dbReference type="GO" id="GO:0016020">
    <property type="term" value="C:membrane"/>
    <property type="evidence" value="ECO:0007669"/>
    <property type="project" value="InterPro"/>
</dbReference>
<dbReference type="EMBL" id="SULG01000017">
    <property type="protein sequence ID" value="TLD42573.1"/>
    <property type="molecule type" value="Genomic_DNA"/>
</dbReference>
<dbReference type="GO" id="GO:0046872">
    <property type="term" value="F:metal ion binding"/>
    <property type="evidence" value="ECO:0007669"/>
    <property type="project" value="UniProtKB-KW"/>
</dbReference>
<dbReference type="Gene3D" id="2.102.10.10">
    <property type="entry name" value="Rieske [2Fe-2S] iron-sulphur domain"/>
    <property type="match status" value="1"/>
</dbReference>
<organism evidence="8 9">
    <name type="scientific">Candidatus Jettenia ecosi</name>
    <dbReference type="NCBI Taxonomy" id="2494326"/>
    <lineage>
        <taxon>Bacteria</taxon>
        <taxon>Pseudomonadati</taxon>
        <taxon>Planctomycetota</taxon>
        <taxon>Candidatus Brocadiia</taxon>
        <taxon>Candidatus Brocadiales</taxon>
        <taxon>Candidatus Brocadiaceae</taxon>
        <taxon>Candidatus Jettenia</taxon>
    </lineage>
</organism>
<protein>
    <submittedName>
        <fullName evidence="8">Ubiquinol-cytochrome C reductase iron-sulfur subunit</fullName>
    </submittedName>
</protein>
<sequence length="162" mass="17804">MENSRRKFLKIASHTLGGALAAGIVAPLVGLAVHPLMKETVYGTENFINLGSLEDFPIGVPKKMTITSSKMDAWNIFEGLVMGSVWVIRQEDNSFNVFSTNCPHLGCGIDWGQEENKFLCPCHGGVFDVDGKTLAGPSPRDLYAFETKVENNNVLVNYKRVI</sequence>
<evidence type="ECO:0000256" key="1">
    <source>
        <dbReference type="ARBA" id="ARBA00022714"/>
    </source>
</evidence>